<accession>A0A0N7L919</accession>
<protein>
    <submittedName>
        <fullName evidence="2">Uncharacterized protein</fullName>
    </submittedName>
</protein>
<keyword evidence="1" id="KW-1133">Transmembrane helix</keyword>
<name>A0A0N7L919_9BASI</name>
<reference evidence="2 3" key="1">
    <citation type="submission" date="2014-09" db="EMBL/GenBank/DDBJ databases">
        <authorList>
            <person name="Magalhaes I.L.F."/>
            <person name="Oliveira U."/>
            <person name="Santos F.R."/>
            <person name="Vidigal T.H.D.A."/>
            <person name="Brescovit A.D."/>
            <person name="Santos A.J."/>
        </authorList>
    </citation>
    <scope>NUCLEOTIDE SEQUENCE [LARGE SCALE GENOMIC DNA]</scope>
</reference>
<keyword evidence="3" id="KW-1185">Reference proteome</keyword>
<dbReference type="EMBL" id="CCYA01000162">
    <property type="protein sequence ID" value="CEH12554.1"/>
    <property type="molecule type" value="Genomic_DNA"/>
</dbReference>
<keyword evidence="1" id="KW-0812">Transmembrane</keyword>
<keyword evidence="1" id="KW-0472">Membrane</keyword>
<organism evidence="2 3">
    <name type="scientific">Ceraceosorus bombacis</name>
    <dbReference type="NCBI Taxonomy" id="401625"/>
    <lineage>
        <taxon>Eukaryota</taxon>
        <taxon>Fungi</taxon>
        <taxon>Dikarya</taxon>
        <taxon>Basidiomycota</taxon>
        <taxon>Ustilaginomycotina</taxon>
        <taxon>Exobasidiomycetes</taxon>
        <taxon>Ceraceosorales</taxon>
        <taxon>Ceraceosoraceae</taxon>
        <taxon>Ceraceosorus</taxon>
    </lineage>
</organism>
<dbReference type="Proteomes" id="UP000054845">
    <property type="component" value="Unassembled WGS sequence"/>
</dbReference>
<evidence type="ECO:0000313" key="2">
    <source>
        <dbReference type="EMBL" id="CEH12554.1"/>
    </source>
</evidence>
<evidence type="ECO:0000313" key="3">
    <source>
        <dbReference type="Proteomes" id="UP000054845"/>
    </source>
</evidence>
<sequence>MSSRELDADNMVSMPKDLFWFLAAIVILAALFGTLGGVVWLYRCKWRTSTETVVVDVELGAMQPKDQQASEASRNRERELLARIADLESKSASKDLRHE</sequence>
<evidence type="ECO:0000256" key="1">
    <source>
        <dbReference type="SAM" id="Phobius"/>
    </source>
</evidence>
<feature type="transmembrane region" description="Helical" evidence="1">
    <location>
        <begin position="20"/>
        <end position="42"/>
    </location>
</feature>
<proteinExistence type="predicted"/>
<dbReference type="AlphaFoldDB" id="A0A0N7L919"/>